<dbReference type="Proteomes" id="UP000572540">
    <property type="component" value="Unassembled WGS sequence"/>
</dbReference>
<name>A0A7Y9W6Q3_9BURK</name>
<comment type="caution">
    <text evidence="2">The sequence shown here is derived from an EMBL/GenBank/DDBJ whole genome shotgun (WGS) entry which is preliminary data.</text>
</comment>
<accession>A0A7Y9W6Q3</accession>
<dbReference type="InterPro" id="IPR052909">
    <property type="entry name" value="Transposase_6_like"/>
</dbReference>
<dbReference type="AlphaFoldDB" id="A0A7Y9W6Q3"/>
<dbReference type="Pfam" id="PF13340">
    <property type="entry name" value="DUF4096"/>
    <property type="match status" value="1"/>
</dbReference>
<reference evidence="2 3" key="1">
    <citation type="submission" date="2020-07" db="EMBL/GenBank/DDBJ databases">
        <title>Exploring microbial biodiversity for novel pathways involved in the catabolism of aromatic compounds derived from lignin.</title>
        <authorList>
            <person name="Elkins J."/>
        </authorList>
    </citation>
    <scope>NUCLEOTIDE SEQUENCE [LARGE SCALE GENOMIC DNA]</scope>
    <source>
        <strain evidence="2 3">H2C3B</strain>
    </source>
</reference>
<evidence type="ECO:0000313" key="2">
    <source>
        <dbReference type="EMBL" id="NYH15177.1"/>
    </source>
</evidence>
<proteinExistence type="predicted"/>
<evidence type="ECO:0000259" key="1">
    <source>
        <dbReference type="Pfam" id="PF13340"/>
    </source>
</evidence>
<dbReference type="EMBL" id="JACCAU010000001">
    <property type="protein sequence ID" value="NYH15177.1"/>
    <property type="molecule type" value="Genomic_DNA"/>
</dbReference>
<protein>
    <submittedName>
        <fullName evidence="2">Transposase</fullName>
    </submittedName>
</protein>
<gene>
    <name evidence="2" type="ORF">GGD41_002405</name>
</gene>
<evidence type="ECO:0000313" key="3">
    <source>
        <dbReference type="Proteomes" id="UP000572540"/>
    </source>
</evidence>
<dbReference type="PANTHER" id="PTHR46637">
    <property type="entry name" value="TIS1421-TRANSPOSASE PROTEIN A"/>
    <property type="match status" value="1"/>
</dbReference>
<dbReference type="InterPro" id="IPR025161">
    <property type="entry name" value="IS402-like_dom"/>
</dbReference>
<feature type="domain" description="Insertion element IS402-like" evidence="1">
    <location>
        <begin position="17"/>
        <end position="92"/>
    </location>
</feature>
<organism evidence="2 3">
    <name type="scientific">Paraburkholderia bryophila</name>
    <dbReference type="NCBI Taxonomy" id="420952"/>
    <lineage>
        <taxon>Bacteria</taxon>
        <taxon>Pseudomonadati</taxon>
        <taxon>Pseudomonadota</taxon>
        <taxon>Betaproteobacteria</taxon>
        <taxon>Burkholderiales</taxon>
        <taxon>Burkholderiaceae</taxon>
        <taxon>Paraburkholderia</taxon>
    </lineage>
</organism>
<dbReference type="RefSeq" id="WP_179710845.1">
    <property type="nucleotide sequence ID" value="NZ_JACCAU010000001.1"/>
</dbReference>
<dbReference type="PANTHER" id="PTHR46637:SF1">
    <property type="entry name" value="BLL5188 PROTEIN"/>
    <property type="match status" value="1"/>
</dbReference>
<sequence length="127" mass="14716">MNTLASNLTHAPAVHDLTDEQWHRIVPLLPEMKEHGPRRGRPSIDIRRVMNSVMWVLRTRAPWSAMPERYAPYQTAHRYYLRWKKSGVLADIAFTLFGSDAMLERPLTRRSDVRAAQIAAEIDYFVG</sequence>